<feature type="non-terminal residue" evidence="1">
    <location>
        <position position="1"/>
    </location>
</feature>
<keyword evidence="2" id="KW-1185">Reference proteome</keyword>
<gene>
    <name evidence="1" type="ORF">RPERSI_LOCUS30128</name>
</gene>
<name>A0ACA9SFK4_9GLOM</name>
<evidence type="ECO:0000313" key="1">
    <source>
        <dbReference type="EMBL" id="CAG8837001.1"/>
    </source>
</evidence>
<proteinExistence type="predicted"/>
<sequence>DEIVCQEGVLHLLVQRNDIVDKKVNQSTLLYDDANAFIPTSMGQFFLIIVRLCNVLMKRIKEASMTETMYKIVTKIEQAKNLWQNTLQQEIGCTYNDPLASNVVLRKYFFTVLDKEMNSMNKMLNYRQRNFSSQKTNTNSPINPNKPVTYYGKMAKKVALLIDYDPPGELSENGPRHDNDFSEISKISIIPTKNEVLCDRDPFLPTTNMDDSLHHLPKGAERLLDTQFRLLREDMM</sequence>
<dbReference type="EMBL" id="CAJVQC010116348">
    <property type="protein sequence ID" value="CAG8837001.1"/>
    <property type="molecule type" value="Genomic_DNA"/>
</dbReference>
<feature type="non-terminal residue" evidence="1">
    <location>
        <position position="236"/>
    </location>
</feature>
<dbReference type="Proteomes" id="UP000789920">
    <property type="component" value="Unassembled WGS sequence"/>
</dbReference>
<accession>A0ACA9SFK4</accession>
<reference evidence="1" key="1">
    <citation type="submission" date="2021-06" db="EMBL/GenBank/DDBJ databases">
        <authorList>
            <person name="Kallberg Y."/>
            <person name="Tangrot J."/>
            <person name="Rosling A."/>
        </authorList>
    </citation>
    <scope>NUCLEOTIDE SEQUENCE</scope>
    <source>
        <strain evidence="1">MA461A</strain>
    </source>
</reference>
<organism evidence="1 2">
    <name type="scientific">Racocetra persica</name>
    <dbReference type="NCBI Taxonomy" id="160502"/>
    <lineage>
        <taxon>Eukaryota</taxon>
        <taxon>Fungi</taxon>
        <taxon>Fungi incertae sedis</taxon>
        <taxon>Mucoromycota</taxon>
        <taxon>Glomeromycotina</taxon>
        <taxon>Glomeromycetes</taxon>
        <taxon>Diversisporales</taxon>
        <taxon>Gigasporaceae</taxon>
        <taxon>Racocetra</taxon>
    </lineage>
</organism>
<evidence type="ECO:0000313" key="2">
    <source>
        <dbReference type="Proteomes" id="UP000789920"/>
    </source>
</evidence>
<comment type="caution">
    <text evidence="1">The sequence shown here is derived from an EMBL/GenBank/DDBJ whole genome shotgun (WGS) entry which is preliminary data.</text>
</comment>
<protein>
    <submittedName>
        <fullName evidence="1">2702_t:CDS:1</fullName>
    </submittedName>
</protein>